<evidence type="ECO:0000256" key="1">
    <source>
        <dbReference type="SAM" id="MobiDB-lite"/>
    </source>
</evidence>
<evidence type="ECO:0000313" key="2">
    <source>
        <dbReference type="EMBL" id="KEQ65044.1"/>
    </source>
</evidence>
<protein>
    <submittedName>
        <fullName evidence="2">Uncharacterized protein</fullName>
    </submittedName>
</protein>
<name>A0A074W0G4_AURM1</name>
<feature type="region of interest" description="Disordered" evidence="1">
    <location>
        <begin position="34"/>
        <end position="53"/>
    </location>
</feature>
<keyword evidence="3" id="KW-1185">Reference proteome</keyword>
<evidence type="ECO:0000313" key="3">
    <source>
        <dbReference type="Proteomes" id="UP000030672"/>
    </source>
</evidence>
<dbReference type="AlphaFoldDB" id="A0A074W0G4"/>
<dbReference type="GeneID" id="63917665"/>
<organism evidence="2 3">
    <name type="scientific">Aureobasidium melanogenum (strain CBS 110374)</name>
    <name type="common">Aureobasidium pullulans var. melanogenum</name>
    <dbReference type="NCBI Taxonomy" id="1043003"/>
    <lineage>
        <taxon>Eukaryota</taxon>
        <taxon>Fungi</taxon>
        <taxon>Dikarya</taxon>
        <taxon>Ascomycota</taxon>
        <taxon>Pezizomycotina</taxon>
        <taxon>Dothideomycetes</taxon>
        <taxon>Dothideomycetidae</taxon>
        <taxon>Dothideales</taxon>
        <taxon>Saccotheciaceae</taxon>
        <taxon>Aureobasidium</taxon>
    </lineage>
</organism>
<sequence length="102" mass="10835">MARLSGNVVEVALRRMIVAQLLSAAAVWQAGGQGRSRDACAGKTSRGCSDDEMARPVKSHAMLVAKSENAACKDQSGCTHQVRESTSFRGNVTSHEFASRAL</sequence>
<dbReference type="HOGENOM" id="CLU_2276924_0_0_1"/>
<accession>A0A074W0G4</accession>
<dbReference type="RefSeq" id="XP_040882067.1">
    <property type="nucleotide sequence ID" value="XM_041024292.1"/>
</dbReference>
<feature type="region of interest" description="Disordered" evidence="1">
    <location>
        <begin position="73"/>
        <end position="102"/>
    </location>
</feature>
<gene>
    <name evidence="2" type="ORF">M437DRAFT_63701</name>
</gene>
<dbReference type="Proteomes" id="UP000030672">
    <property type="component" value="Unassembled WGS sequence"/>
</dbReference>
<feature type="compositionally biased region" description="Polar residues" evidence="1">
    <location>
        <begin position="76"/>
        <end position="96"/>
    </location>
</feature>
<reference evidence="2 3" key="1">
    <citation type="journal article" date="2014" name="BMC Genomics">
        <title>Genome sequencing of four Aureobasidium pullulans varieties: biotechnological potential, stress tolerance, and description of new species.</title>
        <authorList>
            <person name="Gostin Ar C."/>
            <person name="Ohm R.A."/>
            <person name="Kogej T."/>
            <person name="Sonjak S."/>
            <person name="Turk M."/>
            <person name="Zajc J."/>
            <person name="Zalar P."/>
            <person name="Grube M."/>
            <person name="Sun H."/>
            <person name="Han J."/>
            <person name="Sharma A."/>
            <person name="Chiniquy J."/>
            <person name="Ngan C.Y."/>
            <person name="Lipzen A."/>
            <person name="Barry K."/>
            <person name="Grigoriev I.V."/>
            <person name="Gunde-Cimerman N."/>
        </authorList>
    </citation>
    <scope>NUCLEOTIDE SEQUENCE [LARGE SCALE GENOMIC DNA]</scope>
    <source>
        <strain evidence="2 3">CBS 110374</strain>
    </source>
</reference>
<dbReference type="EMBL" id="KL584827">
    <property type="protein sequence ID" value="KEQ65044.1"/>
    <property type="molecule type" value="Genomic_DNA"/>
</dbReference>
<proteinExistence type="predicted"/>